<reference evidence="8" key="1">
    <citation type="submission" date="2016-10" db="EMBL/GenBank/DDBJ databases">
        <authorList>
            <person name="Varghese N."/>
            <person name="Submissions S."/>
        </authorList>
    </citation>
    <scope>NUCLEOTIDE SEQUENCE [LARGE SCALE GENOMIC DNA]</scope>
    <source>
        <strain evidence="8">BL47</strain>
    </source>
</reference>
<dbReference type="Proteomes" id="UP000198704">
    <property type="component" value="Unassembled WGS sequence"/>
</dbReference>
<dbReference type="GO" id="GO:1904680">
    <property type="term" value="F:peptide transmembrane transporter activity"/>
    <property type="evidence" value="ECO:0007669"/>
    <property type="project" value="TreeGrafter"/>
</dbReference>
<dbReference type="STRING" id="582672.SAMN05216360_112137"/>
<dbReference type="InterPro" id="IPR030678">
    <property type="entry name" value="Peptide/Ni-bd"/>
</dbReference>
<dbReference type="PANTHER" id="PTHR30290">
    <property type="entry name" value="PERIPLASMIC BINDING COMPONENT OF ABC TRANSPORTER"/>
    <property type="match status" value="1"/>
</dbReference>
<comment type="subcellular location">
    <subcellularLocation>
        <location evidence="1">Periplasm</location>
    </subcellularLocation>
</comment>
<dbReference type="CDD" id="cd08497">
    <property type="entry name" value="MbnE-like"/>
    <property type="match status" value="1"/>
</dbReference>
<dbReference type="Gene3D" id="3.40.190.10">
    <property type="entry name" value="Periplasmic binding protein-like II"/>
    <property type="match status" value="1"/>
</dbReference>
<dbReference type="GO" id="GO:0042884">
    <property type="term" value="P:microcin transport"/>
    <property type="evidence" value="ECO:0007669"/>
    <property type="project" value="TreeGrafter"/>
</dbReference>
<feature type="signal peptide" evidence="5">
    <location>
        <begin position="1"/>
        <end position="40"/>
    </location>
</feature>
<sequence length="650" mass="72578">MPRADPYYGDSLPVTAQTVTGRLLAATLLLVGLHLAPAQAQEPAAMPSDPPTMPAATGQWVHALTLMGQPKYGPDFKHFDYADPAAPKGGMVRLGAQGGFDNFNIIVSGLKGDLENGIQQIYDPLMTQSSDEPFTSYGLIAEAVRVAPDLGSVSYRLRENARWHDGKPITPEDVVWSFDILKANSPFYAAYYHTVAKAEATGPHEVTFTFSETGNRELPQVIGQLRILPKHWWMAKDSNGKPRNPTETTLEPPLGSGPYRLAKFDPGRSATYERAPDYWGKDLPANAGHYNFDTERYEYFRDGTVLVEALKGDLYDFRAENIARNWATAYDDFPAVKEGRLIKEAFPDRGMGLMQAFAFNTRKDKFKDPRVRRAFNLAMNYEEMNKALFYGLYNRINSYFFGSELASSGLPEGDEKAILESVKDKIPASVFTTPYTNPVNDSPEAVRKNLREAVGLLREAGYELRGGKMVNKATGEPLTVEFLEFQNTFERVILPFSASLKLIGIDATLRVIDPAQYQNRIRNFDFDITTTNWGESLSPGNEQREYWGSKAADSPGSRNLIGIKDPGIDALIEKVIFAKDRPTVIAATRALDRVLLAHDYVVPQWSSNQQRTLRWNRFNHPAILPLYASSGFPTTWWYDKALAAKTGAPR</sequence>
<feature type="region of interest" description="Disordered" evidence="4">
    <location>
        <begin position="237"/>
        <end position="256"/>
    </location>
</feature>
<dbReference type="GO" id="GO:0043190">
    <property type="term" value="C:ATP-binding cassette (ABC) transporter complex"/>
    <property type="evidence" value="ECO:0007669"/>
    <property type="project" value="InterPro"/>
</dbReference>
<comment type="similarity">
    <text evidence="2">Belongs to the bacterial solute-binding protein 5 family.</text>
</comment>
<keyword evidence="3 5" id="KW-0732">Signal</keyword>
<gene>
    <name evidence="7" type="ORF">SAMN05216360_112137</name>
</gene>
<evidence type="ECO:0000256" key="5">
    <source>
        <dbReference type="SAM" id="SignalP"/>
    </source>
</evidence>
<keyword evidence="8" id="KW-1185">Reference proteome</keyword>
<dbReference type="AlphaFoldDB" id="A0A1H0F673"/>
<dbReference type="GO" id="GO:0015833">
    <property type="term" value="P:peptide transport"/>
    <property type="evidence" value="ECO:0007669"/>
    <property type="project" value="TreeGrafter"/>
</dbReference>
<dbReference type="InterPro" id="IPR000914">
    <property type="entry name" value="SBP_5_dom"/>
</dbReference>
<dbReference type="InterPro" id="IPR039424">
    <property type="entry name" value="SBP_5"/>
</dbReference>
<evidence type="ECO:0000313" key="8">
    <source>
        <dbReference type="Proteomes" id="UP000198704"/>
    </source>
</evidence>
<evidence type="ECO:0000313" key="7">
    <source>
        <dbReference type="EMBL" id="SDN90059.1"/>
    </source>
</evidence>
<name>A0A1H0F673_9HYPH</name>
<protein>
    <submittedName>
        <fullName evidence="7">Microcin C transport system substrate-binding protein</fullName>
    </submittedName>
</protein>
<dbReference type="Pfam" id="PF00496">
    <property type="entry name" value="SBP_bac_5"/>
    <property type="match status" value="1"/>
</dbReference>
<organism evidence="7 8">
    <name type="scientific">Methylobacterium phyllostachyos</name>
    <dbReference type="NCBI Taxonomy" id="582672"/>
    <lineage>
        <taxon>Bacteria</taxon>
        <taxon>Pseudomonadati</taxon>
        <taxon>Pseudomonadota</taxon>
        <taxon>Alphaproteobacteria</taxon>
        <taxon>Hyphomicrobiales</taxon>
        <taxon>Methylobacteriaceae</taxon>
        <taxon>Methylobacterium</taxon>
    </lineage>
</organism>
<dbReference type="PIRSF" id="PIRSF002741">
    <property type="entry name" value="MppA"/>
    <property type="match status" value="1"/>
</dbReference>
<feature type="chain" id="PRO_5011472853" evidence="5">
    <location>
        <begin position="41"/>
        <end position="650"/>
    </location>
</feature>
<feature type="domain" description="Solute-binding protein family 5" evidence="6">
    <location>
        <begin position="138"/>
        <end position="552"/>
    </location>
</feature>
<evidence type="ECO:0000256" key="3">
    <source>
        <dbReference type="ARBA" id="ARBA00022729"/>
    </source>
</evidence>
<dbReference type="EMBL" id="FNHS01000012">
    <property type="protein sequence ID" value="SDN90059.1"/>
    <property type="molecule type" value="Genomic_DNA"/>
</dbReference>
<evidence type="ECO:0000259" key="6">
    <source>
        <dbReference type="Pfam" id="PF00496"/>
    </source>
</evidence>
<dbReference type="PANTHER" id="PTHR30290:SF64">
    <property type="entry name" value="ABC TRANSPORTER PERIPLASMIC BINDING PROTEIN"/>
    <property type="match status" value="1"/>
</dbReference>
<dbReference type="Gene3D" id="3.10.105.10">
    <property type="entry name" value="Dipeptide-binding Protein, Domain 3"/>
    <property type="match status" value="1"/>
</dbReference>
<evidence type="ECO:0000256" key="1">
    <source>
        <dbReference type="ARBA" id="ARBA00004418"/>
    </source>
</evidence>
<accession>A0A1H0F673</accession>
<evidence type="ECO:0000256" key="4">
    <source>
        <dbReference type="SAM" id="MobiDB-lite"/>
    </source>
</evidence>
<proteinExistence type="inferred from homology"/>
<evidence type="ECO:0000256" key="2">
    <source>
        <dbReference type="ARBA" id="ARBA00005695"/>
    </source>
</evidence>
<dbReference type="SUPFAM" id="SSF53850">
    <property type="entry name" value="Periplasmic binding protein-like II"/>
    <property type="match status" value="1"/>
</dbReference>
<dbReference type="GO" id="GO:0030288">
    <property type="term" value="C:outer membrane-bounded periplasmic space"/>
    <property type="evidence" value="ECO:0007669"/>
    <property type="project" value="TreeGrafter"/>
</dbReference>